<feature type="signal peptide" evidence="3">
    <location>
        <begin position="1"/>
        <end position="36"/>
    </location>
</feature>
<gene>
    <name evidence="6" type="ORF">GCM10023340_02430</name>
</gene>
<dbReference type="InterPro" id="IPR006311">
    <property type="entry name" value="TAT_signal"/>
</dbReference>
<dbReference type="SUPFAM" id="SSF50985">
    <property type="entry name" value="RCC1/BLIP-II"/>
    <property type="match status" value="1"/>
</dbReference>
<dbReference type="InterPro" id="IPR058923">
    <property type="entry name" value="RCC1-like_dom"/>
</dbReference>
<dbReference type="InterPro" id="IPR000408">
    <property type="entry name" value="Reg_chr_condens"/>
</dbReference>
<organism evidence="6 7">
    <name type="scientific">Nocardioides marinquilinus</name>
    <dbReference type="NCBI Taxonomy" id="1210400"/>
    <lineage>
        <taxon>Bacteria</taxon>
        <taxon>Bacillati</taxon>
        <taxon>Actinomycetota</taxon>
        <taxon>Actinomycetes</taxon>
        <taxon>Propionibacteriales</taxon>
        <taxon>Nocardioidaceae</taxon>
        <taxon>Nocardioides</taxon>
    </lineage>
</organism>
<dbReference type="RefSeq" id="WP_345453588.1">
    <property type="nucleotide sequence ID" value="NZ_BAABKG010000001.1"/>
</dbReference>
<evidence type="ECO:0000256" key="1">
    <source>
        <dbReference type="ARBA" id="ARBA00022658"/>
    </source>
</evidence>
<protein>
    <recommendedName>
        <fullName evidence="8">Bacterial Ig-like domain-containing protein</fullName>
    </recommendedName>
</protein>
<dbReference type="InterPro" id="IPR051553">
    <property type="entry name" value="Ran_GTPase-activating"/>
</dbReference>
<keyword evidence="2" id="KW-0677">Repeat</keyword>
<keyword evidence="3" id="KW-0732">Signal</keyword>
<sequence length="442" mass="44088">MSHDSRTTPAVTRRLAVTAALATGLGVLAAAGPVAAEPAPAAPAAAKTGYTRLHTVSGWGGFDSGQSSRPAALAGRDVVAISAGSDHSLALTADGAVTGWGYNGDGQAKPPAALANGTVRSEAVDAGDHHSLALTRDGGVVAWGARGDTDAGQTLVPTGLTGVTQVSAGRYHSLALLDDGTVRAWGADATRAAGAIDEGQADVPFALTQPGAGVTSIAAGGRHSLAVDATGHVWAWGTNDQGQVAVPASLDGVRVVQVAAYGAASLALTADGRVVGWGDNGTGTVAVPARVTSEKVRTIDVGSEIAMALTRDGRLLVWGDTGTNPPAAVAAHAPFGAIAAGGRHELVLHRLPKAATRLTLAAPAKAAQGSPVKVTVRLTGVPRGRVTVHDGPRQVGVLASGSGTLVLRSLKPGRHVLTARYAGTALASSARSTARTVTILKR</sequence>
<dbReference type="Gene3D" id="2.130.10.30">
    <property type="entry name" value="Regulator of chromosome condensation 1/beta-lactamase-inhibitor protein II"/>
    <property type="match status" value="2"/>
</dbReference>
<feature type="chain" id="PRO_5046455634" description="Bacterial Ig-like domain-containing protein" evidence="3">
    <location>
        <begin position="37"/>
        <end position="442"/>
    </location>
</feature>
<reference evidence="7" key="1">
    <citation type="journal article" date="2019" name="Int. J. Syst. Evol. Microbiol.">
        <title>The Global Catalogue of Microorganisms (GCM) 10K type strain sequencing project: providing services to taxonomists for standard genome sequencing and annotation.</title>
        <authorList>
            <consortium name="The Broad Institute Genomics Platform"/>
            <consortium name="The Broad Institute Genome Sequencing Center for Infectious Disease"/>
            <person name="Wu L."/>
            <person name="Ma J."/>
        </authorList>
    </citation>
    <scope>NUCLEOTIDE SEQUENCE [LARGE SCALE GENOMIC DNA]</scope>
    <source>
        <strain evidence="7">JCM 18459</strain>
    </source>
</reference>
<comment type="caution">
    <text evidence="6">The sequence shown here is derived from an EMBL/GenBank/DDBJ whole genome shotgun (WGS) entry which is preliminary data.</text>
</comment>
<accession>A0ABP9P619</accession>
<dbReference type="PANTHER" id="PTHR45982">
    <property type="entry name" value="REGULATOR OF CHROMOSOME CONDENSATION"/>
    <property type="match status" value="1"/>
</dbReference>
<name>A0ABP9P619_9ACTN</name>
<evidence type="ECO:0000259" key="4">
    <source>
        <dbReference type="Pfam" id="PF16640"/>
    </source>
</evidence>
<proteinExistence type="predicted"/>
<dbReference type="EMBL" id="BAABKG010000001">
    <property type="protein sequence ID" value="GAA5141177.1"/>
    <property type="molecule type" value="Genomic_DNA"/>
</dbReference>
<evidence type="ECO:0000259" key="5">
    <source>
        <dbReference type="Pfam" id="PF25390"/>
    </source>
</evidence>
<dbReference type="PROSITE" id="PS51318">
    <property type="entry name" value="TAT"/>
    <property type="match status" value="1"/>
</dbReference>
<keyword evidence="7" id="KW-1185">Reference proteome</keyword>
<dbReference type="Gene3D" id="2.60.40.10">
    <property type="entry name" value="Immunoglobulins"/>
    <property type="match status" value="1"/>
</dbReference>
<feature type="domain" description="RCC1-like" evidence="5">
    <location>
        <begin position="66"/>
        <end position="321"/>
    </location>
</feature>
<dbReference type="Pfam" id="PF16640">
    <property type="entry name" value="Big_3_5"/>
    <property type="match status" value="1"/>
</dbReference>
<dbReference type="InterPro" id="IPR032109">
    <property type="entry name" value="Big_3_5"/>
</dbReference>
<dbReference type="InterPro" id="IPR013783">
    <property type="entry name" value="Ig-like_fold"/>
</dbReference>
<evidence type="ECO:0000313" key="6">
    <source>
        <dbReference type="EMBL" id="GAA5141177.1"/>
    </source>
</evidence>
<feature type="domain" description="Bacterial Ig-like" evidence="4">
    <location>
        <begin position="359"/>
        <end position="439"/>
    </location>
</feature>
<dbReference type="InterPro" id="IPR009091">
    <property type="entry name" value="RCC1/BLIP-II"/>
</dbReference>
<dbReference type="Proteomes" id="UP001500221">
    <property type="component" value="Unassembled WGS sequence"/>
</dbReference>
<dbReference type="PROSITE" id="PS50012">
    <property type="entry name" value="RCC1_3"/>
    <property type="match status" value="6"/>
</dbReference>
<evidence type="ECO:0000313" key="7">
    <source>
        <dbReference type="Proteomes" id="UP001500221"/>
    </source>
</evidence>
<evidence type="ECO:0000256" key="2">
    <source>
        <dbReference type="ARBA" id="ARBA00022737"/>
    </source>
</evidence>
<evidence type="ECO:0000256" key="3">
    <source>
        <dbReference type="SAM" id="SignalP"/>
    </source>
</evidence>
<evidence type="ECO:0008006" key="8">
    <source>
        <dbReference type="Google" id="ProtNLM"/>
    </source>
</evidence>
<dbReference type="PROSITE" id="PS00626">
    <property type="entry name" value="RCC1_2"/>
    <property type="match status" value="3"/>
</dbReference>
<keyword evidence="1" id="KW-0344">Guanine-nucleotide releasing factor</keyword>
<dbReference type="Pfam" id="PF25390">
    <property type="entry name" value="WD40_RLD"/>
    <property type="match status" value="1"/>
</dbReference>
<dbReference type="PANTHER" id="PTHR45982:SF1">
    <property type="entry name" value="REGULATOR OF CHROMOSOME CONDENSATION"/>
    <property type="match status" value="1"/>
</dbReference>